<protein>
    <recommendedName>
        <fullName evidence="3">N-acetyltransferase domain-containing protein</fullName>
    </recommendedName>
</protein>
<evidence type="ECO:0000256" key="1">
    <source>
        <dbReference type="ARBA" id="ARBA00022679"/>
    </source>
</evidence>
<dbReference type="CDD" id="cd04301">
    <property type="entry name" value="NAT_SF"/>
    <property type="match status" value="1"/>
</dbReference>
<sequence length="168" mass="18780">MVETGMSDDIKLRFDTTGVDWAVAANVLKRAPLSIREPDKIQATFENSNLVCFAWFNNELVGMARALSDGVYQSVIYDLCILPEHQGKHLGSRIMKALTKRLNTPSVVLWSVPGKEKFYARLGFNPMLTAMALVKDPDYEGLPVLGLGIMRFFGFFQVQPCRAIARHG</sequence>
<dbReference type="SUPFAM" id="SSF55729">
    <property type="entry name" value="Acyl-CoA N-acyltransferases (Nat)"/>
    <property type="match status" value="1"/>
</dbReference>
<dbReference type="InterPro" id="IPR045039">
    <property type="entry name" value="NSI-like"/>
</dbReference>
<dbReference type="Gene3D" id="3.40.630.30">
    <property type="match status" value="1"/>
</dbReference>
<reference evidence="4 5" key="1">
    <citation type="submission" date="2022-08" db="EMBL/GenBank/DDBJ databases">
        <title>Genome Sequence of the sulphate-reducing bacterium, Pseudodesulfovibrio sp. SYK.</title>
        <authorList>
            <person name="Kondo R."/>
            <person name="Kataoka T."/>
        </authorList>
    </citation>
    <scope>NUCLEOTIDE SEQUENCE [LARGE SCALE GENOMIC DNA]</scope>
    <source>
        <strain evidence="4 5">SYK</strain>
    </source>
</reference>
<keyword evidence="1" id="KW-0808">Transferase</keyword>
<dbReference type="InterPro" id="IPR000182">
    <property type="entry name" value="GNAT_dom"/>
</dbReference>
<accession>A0ABN6S551</accession>
<evidence type="ECO:0000313" key="5">
    <source>
        <dbReference type="Proteomes" id="UP001317742"/>
    </source>
</evidence>
<dbReference type="PROSITE" id="PS51186">
    <property type="entry name" value="GNAT"/>
    <property type="match status" value="1"/>
</dbReference>
<keyword evidence="2" id="KW-0012">Acyltransferase</keyword>
<evidence type="ECO:0000313" key="4">
    <source>
        <dbReference type="EMBL" id="BDQ37282.1"/>
    </source>
</evidence>
<name>A0ABN6S551_9BACT</name>
<dbReference type="Pfam" id="PF13673">
    <property type="entry name" value="Acetyltransf_10"/>
    <property type="match status" value="1"/>
</dbReference>
<dbReference type="Proteomes" id="UP001317742">
    <property type="component" value="Chromosome"/>
</dbReference>
<dbReference type="PANTHER" id="PTHR43626">
    <property type="entry name" value="ACYL-COA N-ACYLTRANSFERASE"/>
    <property type="match status" value="1"/>
</dbReference>
<keyword evidence="5" id="KW-1185">Reference proteome</keyword>
<organism evidence="4 5">
    <name type="scientific">Pseudodesulfovibrio nedwellii</name>
    <dbReference type="NCBI Taxonomy" id="2973072"/>
    <lineage>
        <taxon>Bacteria</taxon>
        <taxon>Pseudomonadati</taxon>
        <taxon>Thermodesulfobacteriota</taxon>
        <taxon>Desulfovibrionia</taxon>
        <taxon>Desulfovibrionales</taxon>
        <taxon>Desulfovibrionaceae</taxon>
    </lineage>
</organism>
<evidence type="ECO:0000256" key="2">
    <source>
        <dbReference type="ARBA" id="ARBA00023315"/>
    </source>
</evidence>
<feature type="domain" description="N-acetyltransferase" evidence="3">
    <location>
        <begin position="10"/>
        <end position="145"/>
    </location>
</feature>
<gene>
    <name evidence="4" type="ORF">SYK_16420</name>
</gene>
<dbReference type="InterPro" id="IPR016181">
    <property type="entry name" value="Acyl_CoA_acyltransferase"/>
</dbReference>
<evidence type="ECO:0000259" key="3">
    <source>
        <dbReference type="PROSITE" id="PS51186"/>
    </source>
</evidence>
<dbReference type="EMBL" id="AP026709">
    <property type="protein sequence ID" value="BDQ37282.1"/>
    <property type="molecule type" value="Genomic_DNA"/>
</dbReference>
<dbReference type="PANTHER" id="PTHR43626:SF4">
    <property type="entry name" value="GCN5-RELATED N-ACETYLTRANSFERASE 2, CHLOROPLASTIC"/>
    <property type="match status" value="1"/>
</dbReference>
<proteinExistence type="predicted"/>